<feature type="domain" description="Chromosomal replication initiator DnaA C-terminal" evidence="13">
    <location>
        <begin position="359"/>
        <end position="428"/>
    </location>
</feature>
<feature type="region of interest" description="Domain I, interacts with DnaA modulators" evidence="8">
    <location>
        <begin position="1"/>
        <end position="96"/>
    </location>
</feature>
<comment type="similarity">
    <text evidence="1 8 11">Belongs to the DnaA family.</text>
</comment>
<evidence type="ECO:0000259" key="12">
    <source>
        <dbReference type="SMART" id="SM00382"/>
    </source>
</evidence>
<feature type="binding site" evidence="8">
    <location>
        <position position="162"/>
    </location>
    <ligand>
        <name>ATP</name>
        <dbReference type="ChEBI" id="CHEBI:30616"/>
    </ligand>
</feature>
<keyword evidence="2 8" id="KW-0963">Cytoplasm</keyword>
<feature type="binding site" evidence="8">
    <location>
        <position position="158"/>
    </location>
    <ligand>
        <name>ATP</name>
        <dbReference type="ChEBI" id="CHEBI:30616"/>
    </ligand>
</feature>
<dbReference type="InterPro" id="IPR013159">
    <property type="entry name" value="DnaA_C"/>
</dbReference>
<comment type="subunit">
    <text evidence="8">Oligomerizes as a right-handed, spiral filament on DNA at oriC.</text>
</comment>
<proteinExistence type="inferred from homology"/>
<evidence type="ECO:0000256" key="10">
    <source>
        <dbReference type="RuleBase" id="RU000577"/>
    </source>
</evidence>
<dbReference type="Gene3D" id="1.10.1750.10">
    <property type="match status" value="1"/>
</dbReference>
<dbReference type="NCBIfam" id="TIGR00362">
    <property type="entry name" value="DnaA"/>
    <property type="match status" value="1"/>
</dbReference>
<reference evidence="14 15" key="1">
    <citation type="journal article" date="2021" name="Sci. Rep.">
        <title>The distribution of antibiotic resistance genes in chicken gut microbiota commensals.</title>
        <authorList>
            <person name="Juricova H."/>
            <person name="Matiasovicova J."/>
            <person name="Kubasova T."/>
            <person name="Cejkova D."/>
            <person name="Rychlik I."/>
        </authorList>
    </citation>
    <scope>NUCLEOTIDE SEQUENCE [LARGE SCALE GENOMIC DNA]</scope>
    <source>
        <strain evidence="14 15">An564</strain>
    </source>
</reference>
<dbReference type="InterPro" id="IPR038454">
    <property type="entry name" value="DnaA_N_sf"/>
</dbReference>
<dbReference type="EMBL" id="JACSNR010000003">
    <property type="protein sequence ID" value="MBM6922894.1"/>
    <property type="molecule type" value="Genomic_DNA"/>
</dbReference>
<dbReference type="SMART" id="SM00382">
    <property type="entry name" value="AAA"/>
    <property type="match status" value="1"/>
</dbReference>
<evidence type="ECO:0000256" key="7">
    <source>
        <dbReference type="ARBA" id="ARBA00023125"/>
    </source>
</evidence>
<comment type="caution">
    <text evidence="14">The sequence shown here is derived from an EMBL/GenBank/DDBJ whole genome shotgun (WGS) entry which is preliminary data.</text>
</comment>
<dbReference type="PROSITE" id="PS01008">
    <property type="entry name" value="DNAA"/>
    <property type="match status" value="1"/>
</dbReference>
<dbReference type="CDD" id="cd06571">
    <property type="entry name" value="Bac_DnaA_C"/>
    <property type="match status" value="1"/>
</dbReference>
<comment type="subcellular location">
    <subcellularLocation>
        <location evidence="8">Cytoplasm</location>
    </subcellularLocation>
</comment>
<feature type="region of interest" description="Domain IV, binds dsDNA" evidence="8">
    <location>
        <begin position="331"/>
        <end position="452"/>
    </location>
</feature>
<dbReference type="PANTHER" id="PTHR30050:SF2">
    <property type="entry name" value="CHROMOSOMAL REPLICATION INITIATOR PROTEIN DNAA"/>
    <property type="match status" value="1"/>
</dbReference>
<comment type="caution">
    <text evidence="8">Lacks conserved residue(s) required for the propagation of feature annotation.</text>
</comment>
<dbReference type="Pfam" id="PF11638">
    <property type="entry name" value="DnaA_N"/>
    <property type="match status" value="1"/>
</dbReference>
<dbReference type="InterPro" id="IPR020591">
    <property type="entry name" value="Chromosome_initiator_DnaA-like"/>
</dbReference>
<evidence type="ECO:0000256" key="8">
    <source>
        <dbReference type="HAMAP-Rule" id="MF_00377"/>
    </source>
</evidence>
<feature type="region of interest" description="Domain III, AAA+ region" evidence="8">
    <location>
        <begin position="114"/>
        <end position="330"/>
    </location>
</feature>
<evidence type="ECO:0000256" key="3">
    <source>
        <dbReference type="ARBA" id="ARBA00022705"/>
    </source>
</evidence>
<dbReference type="PRINTS" id="PR00051">
    <property type="entry name" value="DNAA"/>
</dbReference>
<evidence type="ECO:0000259" key="13">
    <source>
        <dbReference type="SMART" id="SM00760"/>
    </source>
</evidence>
<evidence type="ECO:0000256" key="6">
    <source>
        <dbReference type="ARBA" id="ARBA00023121"/>
    </source>
</evidence>
<evidence type="ECO:0000256" key="4">
    <source>
        <dbReference type="ARBA" id="ARBA00022741"/>
    </source>
</evidence>
<keyword evidence="15" id="KW-1185">Reference proteome</keyword>
<feature type="binding site" evidence="8">
    <location>
        <position position="161"/>
    </location>
    <ligand>
        <name>ATP</name>
        <dbReference type="ChEBI" id="CHEBI:30616"/>
    </ligand>
</feature>
<dbReference type="Gene3D" id="3.30.300.180">
    <property type="match status" value="1"/>
</dbReference>
<dbReference type="InterPro" id="IPR010921">
    <property type="entry name" value="Trp_repressor/repl_initiator"/>
</dbReference>
<keyword evidence="6 8" id="KW-0446">Lipid-binding</keyword>
<comment type="domain">
    <text evidence="8">Domain I is involved in oligomerization and binding regulators, domain II is flexibile and of varying length in different bacteria, domain III forms the AAA+ region, while domain IV binds dsDNA.</text>
</comment>
<dbReference type="Gene3D" id="1.10.8.60">
    <property type="match status" value="1"/>
</dbReference>
<dbReference type="InterPro" id="IPR018312">
    <property type="entry name" value="Chromosome_initiator_DnaA_CS"/>
</dbReference>
<comment type="function">
    <text evidence="8 10">Plays an essential role in the initiation and regulation of chromosomal replication. ATP-DnaA binds to the origin of replication (oriC) to initiate formation of the DNA replication initiation complex once per cell cycle. Binds the DnaA box (a 9 base pair repeat at the origin) and separates the double-stranded (ds)DNA. Forms a right-handed helical filament on oriC DNA; dsDNA binds to the exterior of the filament while single-stranded (ss)DNA is stabiized in the filament's interior. The ATP-DnaA-oriC complex binds and stabilizes one strand of the AT-rich DNA unwinding element (DUE), permitting loading of DNA polymerase. After initiation quickly degrades to an ADP-DnaA complex that is not apt for DNA replication. Binds acidic phospholipids.</text>
</comment>
<keyword evidence="4 8" id="KW-0547">Nucleotide-binding</keyword>
<dbReference type="Pfam" id="PF08299">
    <property type="entry name" value="Bac_DnaA_C"/>
    <property type="match status" value="1"/>
</dbReference>
<dbReference type="CDD" id="cd00009">
    <property type="entry name" value="AAA"/>
    <property type="match status" value="1"/>
</dbReference>
<feature type="domain" description="AAA+ ATPase" evidence="12">
    <location>
        <begin position="147"/>
        <end position="275"/>
    </location>
</feature>
<sequence length="452" mass="51094">MESFAEVFTLVKEYCKKEVSPVPYDLWIAPIQPVGFEDGKARLSVNSSFMQDVVSKKYMDVLTRGFSEVMGFPAEVEILCVEKPTEVNPILAAEEQSVAFNRYSPEEIEKSSQGGDYEYTFATFIVGNSNKFAHAAAQAVAANPAKAYNPLFIYGGSGLGKTHLMLAIMSEIKQNHPDYNCIYIKGEEFTNQIVDAIKNDTTNEFHNKYRSADVLLVDDIQFIGGKERTQEEFFHTFETLHQNGKQIILTSDRPPKEIKTLEDRLKTRFEWGLLADIQPPDFETRVAIVRRKAELMDLDMPPEVSEYIANKLKSNIRQLEGVVKKLKAYKLLVGSPTTILIAQNAIRDIFNDSQPIQVTVERIISEVGRTYGVTPDEIRSQKRTAHISTARQVSAYVIREITQASMQAIGDELGNRDHSTIVYAIGQVESRMKEDTHFKETVEDIVKNIRDS</sequence>
<evidence type="ECO:0000313" key="15">
    <source>
        <dbReference type="Proteomes" id="UP000724149"/>
    </source>
</evidence>
<keyword evidence="3 8" id="KW-0235">DNA replication</keyword>
<evidence type="ECO:0000256" key="1">
    <source>
        <dbReference type="ARBA" id="ARBA00006583"/>
    </source>
</evidence>
<evidence type="ECO:0000256" key="9">
    <source>
        <dbReference type="NCBIfam" id="TIGR00362"/>
    </source>
</evidence>
<feature type="binding site" evidence="8">
    <location>
        <position position="160"/>
    </location>
    <ligand>
        <name>ATP</name>
        <dbReference type="ChEBI" id="CHEBI:30616"/>
    </ligand>
</feature>
<gene>
    <name evidence="8 14" type="primary">dnaA</name>
    <name evidence="14" type="ORF">H9X81_04200</name>
</gene>
<dbReference type="InterPro" id="IPR001957">
    <property type="entry name" value="Chromosome_initiator_DnaA"/>
</dbReference>
<evidence type="ECO:0000313" key="14">
    <source>
        <dbReference type="EMBL" id="MBM6922894.1"/>
    </source>
</evidence>
<dbReference type="Gene3D" id="3.40.50.300">
    <property type="entry name" value="P-loop containing nucleotide triphosphate hydrolases"/>
    <property type="match status" value="1"/>
</dbReference>
<evidence type="ECO:0000256" key="2">
    <source>
        <dbReference type="ARBA" id="ARBA00022490"/>
    </source>
</evidence>
<dbReference type="SMART" id="SM00760">
    <property type="entry name" value="Bac_DnaA_C"/>
    <property type="match status" value="1"/>
</dbReference>
<protein>
    <recommendedName>
        <fullName evidence="8 9">Chromosomal replication initiator protein DnaA</fullName>
    </recommendedName>
</protein>
<dbReference type="SUPFAM" id="SSF52540">
    <property type="entry name" value="P-loop containing nucleoside triphosphate hydrolases"/>
    <property type="match status" value="1"/>
</dbReference>
<dbReference type="InterPro" id="IPR013317">
    <property type="entry name" value="DnaA_dom"/>
</dbReference>
<dbReference type="RefSeq" id="WP_204720077.1">
    <property type="nucleotide sequence ID" value="NZ_JACSNR010000003.1"/>
</dbReference>
<evidence type="ECO:0000256" key="5">
    <source>
        <dbReference type="ARBA" id="ARBA00022840"/>
    </source>
</evidence>
<dbReference type="InterPro" id="IPR027417">
    <property type="entry name" value="P-loop_NTPase"/>
</dbReference>
<keyword evidence="7 8" id="KW-0238">DNA-binding</keyword>
<organism evidence="14 15">
    <name type="scientific">Hydrogenoanaerobacterium saccharovorans</name>
    <dbReference type="NCBI Taxonomy" id="474960"/>
    <lineage>
        <taxon>Bacteria</taxon>
        <taxon>Bacillati</taxon>
        <taxon>Bacillota</taxon>
        <taxon>Clostridia</taxon>
        <taxon>Eubacteriales</taxon>
        <taxon>Oscillospiraceae</taxon>
        <taxon>Hydrogenoanaerobacterium</taxon>
    </lineage>
</organism>
<dbReference type="HAMAP" id="MF_00377">
    <property type="entry name" value="DnaA_bact"/>
    <property type="match status" value="1"/>
</dbReference>
<keyword evidence="5 8" id="KW-0067">ATP-binding</keyword>
<dbReference type="SUPFAM" id="SSF48295">
    <property type="entry name" value="TrpR-like"/>
    <property type="match status" value="1"/>
</dbReference>
<evidence type="ECO:0000256" key="11">
    <source>
        <dbReference type="RuleBase" id="RU004227"/>
    </source>
</evidence>
<dbReference type="Proteomes" id="UP000724149">
    <property type="component" value="Unassembled WGS sequence"/>
</dbReference>
<name>A0ABS2GMF3_9FIRM</name>
<dbReference type="InterPro" id="IPR024633">
    <property type="entry name" value="DnaA_N_dom"/>
</dbReference>
<dbReference type="PANTHER" id="PTHR30050">
    <property type="entry name" value="CHROMOSOMAL REPLICATION INITIATOR PROTEIN DNAA"/>
    <property type="match status" value="1"/>
</dbReference>
<dbReference type="Pfam" id="PF00308">
    <property type="entry name" value="Bac_DnaA"/>
    <property type="match status" value="1"/>
</dbReference>
<accession>A0ABS2GMF3</accession>
<dbReference type="InterPro" id="IPR003593">
    <property type="entry name" value="AAA+_ATPase"/>
</dbReference>